<dbReference type="CDD" id="cd01472">
    <property type="entry name" value="vWA_collagen"/>
    <property type="match status" value="1"/>
</dbReference>
<dbReference type="FunFam" id="3.40.50.410:FF:000004">
    <property type="entry name" value="collagen alpha-6(VI) chain"/>
    <property type="match status" value="1"/>
</dbReference>
<feature type="domain" description="VWFA" evidence="7">
    <location>
        <begin position="262"/>
        <end position="437"/>
    </location>
</feature>
<protein>
    <recommendedName>
        <fullName evidence="7">VWFA domain-containing protein</fullName>
    </recommendedName>
</protein>
<accession>A0A2T7NFS2</accession>
<keyword evidence="2" id="KW-0964">Secreted</keyword>
<dbReference type="PROSITE" id="PS50234">
    <property type="entry name" value="VWFA"/>
    <property type="match status" value="2"/>
</dbReference>
<comment type="subcellular location">
    <subcellularLocation>
        <location evidence="1">Secreted</location>
    </subcellularLocation>
</comment>
<dbReference type="SMART" id="SM00327">
    <property type="entry name" value="VWA"/>
    <property type="match status" value="2"/>
</dbReference>
<dbReference type="GO" id="GO:0005576">
    <property type="term" value="C:extracellular region"/>
    <property type="evidence" value="ECO:0007669"/>
    <property type="project" value="UniProtKB-SubCell"/>
</dbReference>
<evidence type="ECO:0000256" key="1">
    <source>
        <dbReference type="ARBA" id="ARBA00004613"/>
    </source>
</evidence>
<feature type="region of interest" description="Disordered" evidence="6">
    <location>
        <begin position="1"/>
        <end position="32"/>
    </location>
</feature>
<keyword evidence="9" id="KW-1185">Reference proteome</keyword>
<dbReference type="Pfam" id="PF00092">
    <property type="entry name" value="VWA"/>
    <property type="match status" value="3"/>
</dbReference>
<evidence type="ECO:0000256" key="4">
    <source>
        <dbReference type="ARBA" id="ARBA00022737"/>
    </source>
</evidence>
<keyword evidence="4" id="KW-0677">Repeat</keyword>
<dbReference type="AlphaFoldDB" id="A0A2T7NFS2"/>
<dbReference type="PANTHER" id="PTHR24020:SF84">
    <property type="entry name" value="VWFA DOMAIN-CONTAINING PROTEIN"/>
    <property type="match status" value="1"/>
</dbReference>
<evidence type="ECO:0000313" key="9">
    <source>
        <dbReference type="Proteomes" id="UP000245119"/>
    </source>
</evidence>
<evidence type="ECO:0000256" key="5">
    <source>
        <dbReference type="ARBA" id="ARBA00023180"/>
    </source>
</evidence>
<dbReference type="PANTHER" id="PTHR24020">
    <property type="entry name" value="COLLAGEN ALPHA"/>
    <property type="match status" value="1"/>
</dbReference>
<evidence type="ECO:0000256" key="3">
    <source>
        <dbReference type="ARBA" id="ARBA00022729"/>
    </source>
</evidence>
<feature type="compositionally biased region" description="Polar residues" evidence="6">
    <location>
        <begin position="1"/>
        <end position="11"/>
    </location>
</feature>
<sequence length="653" mass="71936">MAFHQLQLQRQRASEEGSGREQQTSRQRSSGTLGSFLNMKPVLLLTALTALAVKAVWTLPLDACGGKPADLVFIVDSSSSIWPKHFREHVLTFLHEVIDMLDVGPHEMQTRVGAVTFSDQVYLEFYLKRFMDKEQLLERVKQIRYRGGNTDTHEAIQFVDRSLFRPENGGRSDVTRMVVIITDGESRMAKETVAAAESLKSKNVTVFAIGVGNQIDVAELRAMASQPSSEFVFEVTNFQALSGIKKELVTRTCKACINRPADVYFVLDSSSSIWVHDFETSMLQFVRNVIDIYDIGADRTRVGIITFSDKPRTVFGLEAHVQKEELLKAVNSKSVKYEPGLTYTAEALQTARMNLFQEGRQNADHVLILITDGQSKDPNATLMTAHAAHEDGVTVFTVGVGSGVDVGELHGVASKPSEDFTFMVDDFKGLDSYKAILAARTCGANATLVPPVRPPVNSSHTCKMNHADIIFAYDWSMLGGVVSTQIISTIHRVSATFDVMAADVTFGSVTSSQCVEQYNMRLSESLELSKQVRSVVRTQQSQMTSVLKNLRISGFSVQNGHRVTAKKVAIIVLDAGSTNKLALVASEAARMRSDDIEVFVITSGRQGGQLVNDIVSEPKDHHIIQLPGLDFSNHAYASDKIVEFLCGDNSAWL</sequence>
<reference evidence="8 9" key="1">
    <citation type="submission" date="2018-04" db="EMBL/GenBank/DDBJ databases">
        <title>The genome of golden apple snail Pomacea canaliculata provides insight into stress tolerance and invasive adaptation.</title>
        <authorList>
            <person name="Liu C."/>
            <person name="Liu B."/>
            <person name="Ren Y."/>
            <person name="Zhang Y."/>
            <person name="Wang H."/>
            <person name="Li S."/>
            <person name="Jiang F."/>
            <person name="Yin L."/>
            <person name="Zhang G."/>
            <person name="Qian W."/>
            <person name="Fan W."/>
        </authorList>
    </citation>
    <scope>NUCLEOTIDE SEQUENCE [LARGE SCALE GENOMIC DNA]</scope>
    <source>
        <strain evidence="8">SZHN2017</strain>
        <tissue evidence="8">Muscle</tissue>
    </source>
</reference>
<dbReference type="InterPro" id="IPR002035">
    <property type="entry name" value="VWF_A"/>
</dbReference>
<dbReference type="EMBL" id="PZQS01000013">
    <property type="protein sequence ID" value="PVD20005.1"/>
    <property type="molecule type" value="Genomic_DNA"/>
</dbReference>
<feature type="compositionally biased region" description="Polar residues" evidence="6">
    <location>
        <begin position="20"/>
        <end position="32"/>
    </location>
</feature>
<keyword evidence="3" id="KW-0732">Signal</keyword>
<organism evidence="8 9">
    <name type="scientific">Pomacea canaliculata</name>
    <name type="common">Golden apple snail</name>
    <dbReference type="NCBI Taxonomy" id="400727"/>
    <lineage>
        <taxon>Eukaryota</taxon>
        <taxon>Metazoa</taxon>
        <taxon>Spiralia</taxon>
        <taxon>Lophotrochozoa</taxon>
        <taxon>Mollusca</taxon>
        <taxon>Gastropoda</taxon>
        <taxon>Caenogastropoda</taxon>
        <taxon>Architaenioglossa</taxon>
        <taxon>Ampullarioidea</taxon>
        <taxon>Ampullariidae</taxon>
        <taxon>Pomacea</taxon>
    </lineage>
</organism>
<comment type="caution">
    <text evidence="8">The sequence shown here is derived from an EMBL/GenBank/DDBJ whole genome shotgun (WGS) entry which is preliminary data.</text>
</comment>
<dbReference type="InterPro" id="IPR050525">
    <property type="entry name" value="ECM_Assembly_Org"/>
</dbReference>
<evidence type="ECO:0000256" key="2">
    <source>
        <dbReference type="ARBA" id="ARBA00022525"/>
    </source>
</evidence>
<feature type="domain" description="VWFA" evidence="7">
    <location>
        <begin position="70"/>
        <end position="248"/>
    </location>
</feature>
<dbReference type="PRINTS" id="PR00453">
    <property type="entry name" value="VWFADOMAIN"/>
</dbReference>
<evidence type="ECO:0000256" key="6">
    <source>
        <dbReference type="SAM" id="MobiDB-lite"/>
    </source>
</evidence>
<dbReference type="InterPro" id="IPR036465">
    <property type="entry name" value="vWFA_dom_sf"/>
</dbReference>
<evidence type="ECO:0000259" key="7">
    <source>
        <dbReference type="PROSITE" id="PS50234"/>
    </source>
</evidence>
<evidence type="ECO:0000313" key="8">
    <source>
        <dbReference type="EMBL" id="PVD20005.1"/>
    </source>
</evidence>
<dbReference type="Gene3D" id="3.40.50.410">
    <property type="entry name" value="von Willebrand factor, type A domain"/>
    <property type="match status" value="3"/>
</dbReference>
<dbReference type="OrthoDB" id="10256829at2759"/>
<keyword evidence="5" id="KW-0325">Glycoprotein</keyword>
<proteinExistence type="predicted"/>
<dbReference type="CDD" id="cd01450">
    <property type="entry name" value="vWFA_subfamily_ECM"/>
    <property type="match status" value="1"/>
</dbReference>
<name>A0A2T7NFS2_POMCA</name>
<dbReference type="Proteomes" id="UP000245119">
    <property type="component" value="Linkage Group LG13"/>
</dbReference>
<dbReference type="SUPFAM" id="SSF53300">
    <property type="entry name" value="vWA-like"/>
    <property type="match status" value="3"/>
</dbReference>
<gene>
    <name evidence="8" type="ORF">C0Q70_20499</name>
</gene>